<organism evidence="3 4">
    <name type="scientific">Dendroctonus ponderosae</name>
    <name type="common">Mountain pine beetle</name>
    <dbReference type="NCBI Taxonomy" id="77166"/>
    <lineage>
        <taxon>Eukaryota</taxon>
        <taxon>Metazoa</taxon>
        <taxon>Ecdysozoa</taxon>
        <taxon>Arthropoda</taxon>
        <taxon>Hexapoda</taxon>
        <taxon>Insecta</taxon>
        <taxon>Pterygota</taxon>
        <taxon>Neoptera</taxon>
        <taxon>Endopterygota</taxon>
        <taxon>Coleoptera</taxon>
        <taxon>Polyphaga</taxon>
        <taxon>Cucujiformia</taxon>
        <taxon>Curculionidae</taxon>
        <taxon>Scolytinae</taxon>
        <taxon>Dendroctonus</taxon>
    </lineage>
</organism>
<feature type="compositionally biased region" description="Basic and acidic residues" evidence="1">
    <location>
        <begin position="486"/>
        <end position="495"/>
    </location>
</feature>
<dbReference type="RefSeq" id="XP_019765527.1">
    <property type="nucleotide sequence ID" value="XM_019909968.2"/>
</dbReference>
<dbReference type="AlphaFoldDB" id="A0AAR5PX55"/>
<evidence type="ECO:0000313" key="4">
    <source>
        <dbReference type="Proteomes" id="UP000019118"/>
    </source>
</evidence>
<reference evidence="4" key="1">
    <citation type="journal article" date="2013" name="Genome Biol.">
        <title>Draft genome of the mountain pine beetle, Dendroctonus ponderosae Hopkins, a major forest pest.</title>
        <authorList>
            <person name="Keeling C.I."/>
            <person name="Yuen M.M."/>
            <person name="Liao N.Y."/>
            <person name="Docking T.R."/>
            <person name="Chan S.K."/>
            <person name="Taylor G.A."/>
            <person name="Palmquist D.L."/>
            <person name="Jackman S.D."/>
            <person name="Nguyen A."/>
            <person name="Li M."/>
            <person name="Henderson H."/>
            <person name="Janes J.K."/>
            <person name="Zhao Y."/>
            <person name="Pandoh P."/>
            <person name="Moore R."/>
            <person name="Sperling F.A."/>
            <person name="Huber D.P."/>
            <person name="Birol I."/>
            <person name="Jones S.J."/>
            <person name="Bohlmann J."/>
        </authorList>
    </citation>
    <scope>NUCLEOTIDE SEQUENCE</scope>
</reference>
<feature type="compositionally biased region" description="Low complexity" evidence="1">
    <location>
        <begin position="293"/>
        <end position="308"/>
    </location>
</feature>
<feature type="transmembrane region" description="Helical" evidence="2">
    <location>
        <begin position="86"/>
        <end position="108"/>
    </location>
</feature>
<dbReference type="EnsemblMetazoa" id="XM_019909969.1">
    <property type="protein sequence ID" value="XP_019765528.1"/>
    <property type="gene ID" value="LOC109541182"/>
</dbReference>
<feature type="transmembrane region" description="Helical" evidence="2">
    <location>
        <begin position="49"/>
        <end position="66"/>
    </location>
</feature>
<evidence type="ECO:0000256" key="1">
    <source>
        <dbReference type="SAM" id="MobiDB-lite"/>
    </source>
</evidence>
<evidence type="ECO:0000313" key="3">
    <source>
        <dbReference type="EnsemblMetazoa" id="XP_019765527.1"/>
    </source>
</evidence>
<sequence>MSAIERKNVWNSLSRINMLKKFKSLLDLNYSKVSIIRIASECGITAKEMKIICLVSAVLGLVPLILSADPAQKIDDIHFTLSKNDFWIIAVLVAIILTITLGVAAHLYNTRNANKETRKLHNLLISVLVCVAFAAFIYLLSCMVQNELLKYVIMSALTSVLCSGFMIGMLAIVSSMRPNNELTRHQLDQYVLRLLEEHQLHECGTIRQSGQPPSRTPLLSSPRVSGRVSTTISLQNNNSLTASNVNVHLTPPTPVRVHRSLPQIPSSTAAALSLTRPHPLLIQDASSSRHAESPLQLSASSSSPAPKLTGSLSRGANSSLQLSPSRRAEPAPRLTDSLSRGAKSSLQLTESSWSRPKPPPRLTEPLLRGANFSLQFPSSIHAEPSPGLTDFLSRAAESSLQHTASSSIPAESSPRFTEPLSRYVKPSKNVSESAISLPRNAESSWIPSESAPRRVLPPLIGSETVYITSHAEEVSEDLADPSPTEMSEHDEKGSTDELLTLDKTQL</sequence>
<evidence type="ECO:0000256" key="2">
    <source>
        <dbReference type="SAM" id="Phobius"/>
    </source>
</evidence>
<proteinExistence type="predicted"/>
<reference evidence="3" key="2">
    <citation type="submission" date="2024-08" db="UniProtKB">
        <authorList>
            <consortium name="EnsemblMetazoa"/>
        </authorList>
    </citation>
    <scope>IDENTIFICATION</scope>
</reference>
<accession>A0AAR5PX55</accession>
<feature type="region of interest" description="Disordered" evidence="1">
    <location>
        <begin position="286"/>
        <end position="365"/>
    </location>
</feature>
<feature type="transmembrane region" description="Helical" evidence="2">
    <location>
        <begin position="120"/>
        <end position="140"/>
    </location>
</feature>
<keyword evidence="2" id="KW-0812">Transmembrane</keyword>
<feature type="compositionally biased region" description="Polar residues" evidence="1">
    <location>
        <begin position="336"/>
        <end position="354"/>
    </location>
</feature>
<evidence type="ECO:0008006" key="5">
    <source>
        <dbReference type="Google" id="ProtNLM"/>
    </source>
</evidence>
<keyword evidence="2" id="KW-1133">Transmembrane helix</keyword>
<dbReference type="Proteomes" id="UP000019118">
    <property type="component" value="Unassembled WGS sequence"/>
</dbReference>
<name>A0AAR5PX55_DENPD</name>
<feature type="compositionally biased region" description="Polar residues" evidence="1">
    <location>
        <begin position="310"/>
        <end position="324"/>
    </location>
</feature>
<keyword evidence="4" id="KW-1185">Reference proteome</keyword>
<feature type="transmembrane region" description="Helical" evidence="2">
    <location>
        <begin position="152"/>
        <end position="173"/>
    </location>
</feature>
<dbReference type="GeneID" id="109541182"/>
<protein>
    <recommendedName>
        <fullName evidence="5">MARVEL domain-containing protein</fullName>
    </recommendedName>
</protein>
<dbReference type="EnsemblMetazoa" id="XM_019909968.1">
    <property type="protein sequence ID" value="XP_019765527.1"/>
    <property type="gene ID" value="LOC109541182"/>
</dbReference>
<feature type="region of interest" description="Disordered" evidence="1">
    <location>
        <begin position="470"/>
        <end position="506"/>
    </location>
</feature>
<dbReference type="RefSeq" id="XP_019765528.1">
    <property type="nucleotide sequence ID" value="XM_019909969.2"/>
</dbReference>
<keyword evidence="2" id="KW-0472">Membrane</keyword>
<dbReference type="KEGG" id="dpa:109541182"/>